<evidence type="ECO:0000256" key="1">
    <source>
        <dbReference type="ARBA" id="ARBA00023015"/>
    </source>
</evidence>
<dbReference type="InterPro" id="IPR036390">
    <property type="entry name" value="WH_DNA-bd_sf"/>
</dbReference>
<dbReference type="EMBL" id="JACIFP010000001">
    <property type="protein sequence ID" value="MBB4133703.1"/>
    <property type="molecule type" value="Genomic_DNA"/>
</dbReference>
<dbReference type="PROSITE" id="PS51078">
    <property type="entry name" value="ICLR_ED"/>
    <property type="match status" value="1"/>
</dbReference>
<accession>A0A840ETV1</accession>
<keyword evidence="2 6" id="KW-0238">DNA-binding</keyword>
<sequence>MLSTVARTGRVLNLFTSDRPEWGVREAAEILGLPKSNTHELMASMARIGLLRRTAAGRYRLGWRLLTMSSDLLSGSGLEAKAEHLVHRFSAHVGEIITVGAWDGLHVVCVACAGPHGGALDCRAGSILPGHATALGKLLMAGLPDDATEDIVARFGMPKLTAETVDDVPFFERQLEAIRGTGMAYEHSEYVPGYDCVATGVYHRSDLVAAVSVAAPEERFAVRREEFGAAARGIARLLSESLGASRPADTGPPTN</sequence>
<organism evidence="6 7">
    <name type="scientific">Gordonia humi</name>
    <dbReference type="NCBI Taxonomy" id="686429"/>
    <lineage>
        <taxon>Bacteria</taxon>
        <taxon>Bacillati</taxon>
        <taxon>Actinomycetota</taxon>
        <taxon>Actinomycetes</taxon>
        <taxon>Mycobacteriales</taxon>
        <taxon>Gordoniaceae</taxon>
        <taxon>Gordonia</taxon>
    </lineage>
</organism>
<dbReference type="InterPro" id="IPR014757">
    <property type="entry name" value="Tscrpt_reg_IclR_C"/>
</dbReference>
<dbReference type="GO" id="GO:0003677">
    <property type="term" value="F:DNA binding"/>
    <property type="evidence" value="ECO:0007669"/>
    <property type="project" value="UniProtKB-KW"/>
</dbReference>
<evidence type="ECO:0000259" key="5">
    <source>
        <dbReference type="PROSITE" id="PS51078"/>
    </source>
</evidence>
<dbReference type="Pfam" id="PF01614">
    <property type="entry name" value="IclR_C"/>
    <property type="match status" value="1"/>
</dbReference>
<dbReference type="InterPro" id="IPR036388">
    <property type="entry name" value="WH-like_DNA-bd_sf"/>
</dbReference>
<dbReference type="Pfam" id="PF09339">
    <property type="entry name" value="HTH_IclR"/>
    <property type="match status" value="1"/>
</dbReference>
<feature type="domain" description="IclR-ED" evidence="5">
    <location>
        <begin position="64"/>
        <end position="244"/>
    </location>
</feature>
<dbReference type="GO" id="GO:0045892">
    <property type="term" value="P:negative regulation of DNA-templated transcription"/>
    <property type="evidence" value="ECO:0007669"/>
    <property type="project" value="TreeGrafter"/>
</dbReference>
<dbReference type="PROSITE" id="PS51077">
    <property type="entry name" value="HTH_ICLR"/>
    <property type="match status" value="1"/>
</dbReference>
<dbReference type="PANTHER" id="PTHR30136:SF2">
    <property type="entry name" value="TRANSCRIPTIONAL REGULATOR ICLR"/>
    <property type="match status" value="1"/>
</dbReference>
<dbReference type="SUPFAM" id="SSF46785">
    <property type="entry name" value="Winged helix' DNA-binding domain"/>
    <property type="match status" value="1"/>
</dbReference>
<protein>
    <submittedName>
        <fullName evidence="6">DNA-binding IclR family transcriptional regulator</fullName>
    </submittedName>
</protein>
<feature type="domain" description="HTH iclR-type" evidence="4">
    <location>
        <begin position="2"/>
        <end position="63"/>
    </location>
</feature>
<name>A0A840ETV1_9ACTN</name>
<comment type="caution">
    <text evidence="6">The sequence shown here is derived from an EMBL/GenBank/DDBJ whole genome shotgun (WGS) entry which is preliminary data.</text>
</comment>
<keyword evidence="1" id="KW-0805">Transcription regulation</keyword>
<dbReference type="RefSeq" id="WP_183368861.1">
    <property type="nucleotide sequence ID" value="NZ_BAABHL010000022.1"/>
</dbReference>
<dbReference type="Gene3D" id="3.30.450.40">
    <property type="match status" value="1"/>
</dbReference>
<reference evidence="6 7" key="1">
    <citation type="submission" date="2020-08" db="EMBL/GenBank/DDBJ databases">
        <title>Sequencing the genomes of 1000 actinobacteria strains.</title>
        <authorList>
            <person name="Klenk H.-P."/>
        </authorList>
    </citation>
    <scope>NUCLEOTIDE SEQUENCE [LARGE SCALE GENOMIC DNA]</scope>
    <source>
        <strain evidence="6 7">DSM 45298</strain>
    </source>
</reference>
<keyword evidence="7" id="KW-1185">Reference proteome</keyword>
<dbReference type="InterPro" id="IPR029016">
    <property type="entry name" value="GAF-like_dom_sf"/>
</dbReference>
<evidence type="ECO:0000313" key="6">
    <source>
        <dbReference type="EMBL" id="MBB4133703.1"/>
    </source>
</evidence>
<gene>
    <name evidence="6" type="ORF">BKA16_000255</name>
</gene>
<evidence type="ECO:0000256" key="3">
    <source>
        <dbReference type="ARBA" id="ARBA00023163"/>
    </source>
</evidence>
<proteinExistence type="predicted"/>
<dbReference type="SMART" id="SM00346">
    <property type="entry name" value="HTH_ICLR"/>
    <property type="match status" value="1"/>
</dbReference>
<evidence type="ECO:0000259" key="4">
    <source>
        <dbReference type="PROSITE" id="PS51077"/>
    </source>
</evidence>
<evidence type="ECO:0000256" key="2">
    <source>
        <dbReference type="ARBA" id="ARBA00023125"/>
    </source>
</evidence>
<dbReference type="GO" id="GO:0003700">
    <property type="term" value="F:DNA-binding transcription factor activity"/>
    <property type="evidence" value="ECO:0007669"/>
    <property type="project" value="TreeGrafter"/>
</dbReference>
<evidence type="ECO:0000313" key="7">
    <source>
        <dbReference type="Proteomes" id="UP000551501"/>
    </source>
</evidence>
<keyword evidence="3" id="KW-0804">Transcription</keyword>
<dbReference type="InterPro" id="IPR050707">
    <property type="entry name" value="HTH_MetabolicPath_Reg"/>
</dbReference>
<dbReference type="InterPro" id="IPR005471">
    <property type="entry name" value="Tscrpt_reg_IclR_N"/>
</dbReference>
<dbReference type="AlphaFoldDB" id="A0A840ETV1"/>
<dbReference type="PANTHER" id="PTHR30136">
    <property type="entry name" value="HELIX-TURN-HELIX TRANSCRIPTIONAL REGULATOR, ICLR FAMILY"/>
    <property type="match status" value="1"/>
</dbReference>
<dbReference type="Gene3D" id="1.10.10.10">
    <property type="entry name" value="Winged helix-like DNA-binding domain superfamily/Winged helix DNA-binding domain"/>
    <property type="match status" value="1"/>
</dbReference>
<dbReference type="SUPFAM" id="SSF55781">
    <property type="entry name" value="GAF domain-like"/>
    <property type="match status" value="1"/>
</dbReference>
<dbReference type="Proteomes" id="UP000551501">
    <property type="component" value="Unassembled WGS sequence"/>
</dbReference>